<dbReference type="Proteomes" id="UP001190700">
    <property type="component" value="Unassembled WGS sequence"/>
</dbReference>
<comment type="caution">
    <text evidence="2">The sequence shown here is derived from an EMBL/GenBank/DDBJ whole genome shotgun (WGS) entry which is preliminary data.</text>
</comment>
<dbReference type="InterPro" id="IPR032727">
    <property type="entry name" value="CLAMP"/>
</dbReference>
<feature type="compositionally biased region" description="Pro residues" evidence="1">
    <location>
        <begin position="139"/>
        <end position="150"/>
    </location>
</feature>
<evidence type="ECO:0000313" key="3">
    <source>
        <dbReference type="Proteomes" id="UP001190700"/>
    </source>
</evidence>
<accession>A0AAE0GKL3</accession>
<proteinExistence type="predicted"/>
<evidence type="ECO:0000313" key="2">
    <source>
        <dbReference type="EMBL" id="KAK3279675.1"/>
    </source>
</evidence>
<dbReference type="EMBL" id="LGRX02004730">
    <property type="protein sequence ID" value="KAK3279675.1"/>
    <property type="molecule type" value="Genomic_DNA"/>
</dbReference>
<dbReference type="PANTHER" id="PTHR28457:SF4">
    <property type="entry name" value="CRAL-TRIO DOMAIN-CONTAINING PROTEIN"/>
    <property type="match status" value="1"/>
</dbReference>
<protein>
    <submittedName>
        <fullName evidence="2">Uncharacterized protein</fullName>
    </submittedName>
</protein>
<feature type="compositionally biased region" description="Acidic residues" evidence="1">
    <location>
        <begin position="160"/>
        <end position="169"/>
    </location>
</feature>
<sequence length="360" mass="40646">MPQLWEHLTEEQQVEFVSLADDPDAQAEALAKALNLPDYTGDARSSIKLDFCSYNLSFAKDSAFSQQQTSMFFSIALDILNGVAAGGSLAEAQKMFKESLIPLCALKPKVGFSPAQTEQLAASEEQLNQAKAALVRARCPPPPTPPPPTPGSKKKGKQEEEPEPIEPDPEQIREAEEALEVAQTNYDTLKGQFETDNLTFTVVDLKRVTDYMTSSFFKHLRLYQYVFCKDQEHAKDNVTVKVETAVPALPLRMALSPEELEMHKQSLAAEAKAEEEARIKREEEDKQKAEEEHIEAERVRKEEEEAELRKRKPGTLDEAVDHAIMMRLLEEKEKLEAEYKAREEQLMEKIRTIESRLAPA</sequence>
<evidence type="ECO:0000256" key="1">
    <source>
        <dbReference type="SAM" id="MobiDB-lite"/>
    </source>
</evidence>
<keyword evidence="3" id="KW-1185">Reference proteome</keyword>
<feature type="compositionally biased region" description="Basic and acidic residues" evidence="1">
    <location>
        <begin position="271"/>
        <end position="303"/>
    </location>
</feature>
<organism evidence="2 3">
    <name type="scientific">Cymbomonas tetramitiformis</name>
    <dbReference type="NCBI Taxonomy" id="36881"/>
    <lineage>
        <taxon>Eukaryota</taxon>
        <taxon>Viridiplantae</taxon>
        <taxon>Chlorophyta</taxon>
        <taxon>Pyramimonadophyceae</taxon>
        <taxon>Pyramimonadales</taxon>
        <taxon>Pyramimonadaceae</taxon>
        <taxon>Cymbomonas</taxon>
    </lineage>
</organism>
<dbReference type="AlphaFoldDB" id="A0AAE0GKL3"/>
<reference evidence="2 3" key="1">
    <citation type="journal article" date="2015" name="Genome Biol. Evol.">
        <title>Comparative Genomics of a Bacterivorous Green Alga Reveals Evolutionary Causalities and Consequences of Phago-Mixotrophic Mode of Nutrition.</title>
        <authorList>
            <person name="Burns J.A."/>
            <person name="Paasch A."/>
            <person name="Narechania A."/>
            <person name="Kim E."/>
        </authorList>
    </citation>
    <scope>NUCLEOTIDE SEQUENCE [LARGE SCALE GENOMIC DNA]</scope>
    <source>
        <strain evidence="2 3">PLY_AMNH</strain>
    </source>
</reference>
<name>A0AAE0GKL3_9CHLO</name>
<gene>
    <name evidence="2" type="ORF">CYMTET_12453</name>
</gene>
<dbReference type="Pfam" id="PF14769">
    <property type="entry name" value="CLAMP"/>
    <property type="match status" value="1"/>
</dbReference>
<feature type="region of interest" description="Disordered" evidence="1">
    <location>
        <begin position="270"/>
        <end position="314"/>
    </location>
</feature>
<feature type="region of interest" description="Disordered" evidence="1">
    <location>
        <begin position="137"/>
        <end position="170"/>
    </location>
</feature>
<dbReference type="PANTHER" id="PTHR28457">
    <property type="entry name" value="COILED-COIL DOMAIN-CONTAINING PROTEIN 189"/>
    <property type="match status" value="1"/>
</dbReference>